<evidence type="ECO:0000313" key="2">
    <source>
        <dbReference type="Proteomes" id="UP000761264"/>
    </source>
</evidence>
<reference evidence="1" key="1">
    <citation type="submission" date="2020-03" db="EMBL/GenBank/DDBJ databases">
        <title>Genome of Pelagibius litoralis DSM 21314T.</title>
        <authorList>
            <person name="Wang G."/>
        </authorList>
    </citation>
    <scope>NUCLEOTIDE SEQUENCE</scope>
    <source>
        <strain evidence="1">DSM 21314</strain>
    </source>
</reference>
<name>A0A967F1E3_9PROT</name>
<dbReference type="AlphaFoldDB" id="A0A967F1E3"/>
<keyword evidence="2" id="KW-1185">Reference proteome</keyword>
<evidence type="ECO:0000313" key="1">
    <source>
        <dbReference type="EMBL" id="NIA71181.1"/>
    </source>
</evidence>
<dbReference type="RefSeq" id="WP_167228529.1">
    <property type="nucleotide sequence ID" value="NZ_JAAQPH010000019.1"/>
</dbReference>
<proteinExistence type="predicted"/>
<dbReference type="Pfam" id="PF12616">
    <property type="entry name" value="DUF3775"/>
    <property type="match status" value="1"/>
</dbReference>
<gene>
    <name evidence="1" type="ORF">HBA54_21510</name>
</gene>
<dbReference type="EMBL" id="JAAQPH010000019">
    <property type="protein sequence ID" value="NIA71181.1"/>
    <property type="molecule type" value="Genomic_DNA"/>
</dbReference>
<organism evidence="1 2">
    <name type="scientific">Pelagibius litoralis</name>
    <dbReference type="NCBI Taxonomy" id="374515"/>
    <lineage>
        <taxon>Bacteria</taxon>
        <taxon>Pseudomonadati</taxon>
        <taxon>Pseudomonadota</taxon>
        <taxon>Alphaproteobacteria</taxon>
        <taxon>Rhodospirillales</taxon>
        <taxon>Rhodovibrionaceae</taxon>
        <taxon>Pelagibius</taxon>
    </lineage>
</organism>
<protein>
    <submittedName>
        <fullName evidence="1">DUF3775 domain-containing protein</fullName>
    </submittedName>
</protein>
<accession>A0A967F1E3</accession>
<dbReference type="InterPro" id="IPR022254">
    <property type="entry name" value="DUF3775"/>
</dbReference>
<sequence length="147" mass="16078">MAKVQPAALEPEVIELDLNPGTVCFLIAKARAFDVKVAAPEQDTVSQPGEDDMHDVLEDYGDDPVAEEIRQVIEDLNEEQQAELVAMIWVGRGDFDRSEWPAALAAANERHTGPSSAYLLGMPLFGDLLEEGFTTLGHRCEDEGNPV</sequence>
<comment type="caution">
    <text evidence="1">The sequence shown here is derived from an EMBL/GenBank/DDBJ whole genome shotgun (WGS) entry which is preliminary data.</text>
</comment>
<dbReference type="Proteomes" id="UP000761264">
    <property type="component" value="Unassembled WGS sequence"/>
</dbReference>